<comment type="caution">
    <text evidence="1">The sequence shown here is derived from an EMBL/GenBank/DDBJ whole genome shotgun (WGS) entry which is preliminary data.</text>
</comment>
<dbReference type="AlphaFoldDB" id="A0A3N4WEW0"/>
<dbReference type="Proteomes" id="UP000281691">
    <property type="component" value="Unassembled WGS sequence"/>
</dbReference>
<evidence type="ECO:0008006" key="3">
    <source>
        <dbReference type="Google" id="ProtNLM"/>
    </source>
</evidence>
<gene>
    <name evidence="1" type="ORF">EDC46_0987</name>
</gene>
<proteinExistence type="predicted"/>
<dbReference type="RefSeq" id="WP_124211156.1">
    <property type="nucleotide sequence ID" value="NZ_CP016615.1"/>
</dbReference>
<protein>
    <recommendedName>
        <fullName evidence="3">Competence protein A</fullName>
    </recommendedName>
</protein>
<evidence type="ECO:0000313" key="2">
    <source>
        <dbReference type="Proteomes" id="UP000281691"/>
    </source>
</evidence>
<dbReference type="OrthoDB" id="5674805at2"/>
<reference evidence="1 2" key="1">
    <citation type="submission" date="2018-11" db="EMBL/GenBank/DDBJ databases">
        <title>Genomic Encyclopedia of Type Strains, Phase IV (KMG-IV): sequencing the most valuable type-strain genomes for metagenomic binning, comparative biology and taxonomic classification.</title>
        <authorList>
            <person name="Goeker M."/>
        </authorList>
    </citation>
    <scope>NUCLEOTIDE SEQUENCE [LARGE SCALE GENOMIC DNA]</scope>
    <source>
        <strain evidence="1 2">DSM 27238</strain>
    </source>
</reference>
<name>A0A3N4WEW0_9PAST</name>
<organism evidence="1 2">
    <name type="scientific">Vespertiliibacter pulmonis</name>
    <dbReference type="NCBI Taxonomy" id="1443036"/>
    <lineage>
        <taxon>Bacteria</taxon>
        <taxon>Pseudomonadati</taxon>
        <taxon>Pseudomonadota</taxon>
        <taxon>Gammaproteobacteria</taxon>
        <taxon>Pasteurellales</taxon>
        <taxon>Pasteurellaceae</taxon>
        <taxon>Vespertiliibacter</taxon>
    </lineage>
</organism>
<sequence length="220" mass="26449">MHIFNRFLSSHKARALQIGMSEDEQYRCLIWQENQQINVHWQDKKEPLDLLQAVGYQTKFVIIRPIPDNYIWKRTLRLPLETNQEARYKQIIQILKNELPIELENIYFDYITETDLVNKSQLIRIYSLRKNYAKQHVTLYPTILDSELFCYLRGIKYLNPEYIYKIESIDNLIVNNNTENIQIIDKNTQENLINLDNFLFPENTINKYLYLLALGSTLWK</sequence>
<keyword evidence="2" id="KW-1185">Reference proteome</keyword>
<evidence type="ECO:0000313" key="1">
    <source>
        <dbReference type="EMBL" id="RPE83784.1"/>
    </source>
</evidence>
<accession>A0A3N4WEW0</accession>
<dbReference type="EMBL" id="RKQP01000002">
    <property type="protein sequence ID" value="RPE83784.1"/>
    <property type="molecule type" value="Genomic_DNA"/>
</dbReference>